<protein>
    <submittedName>
        <fullName evidence="3">tRNA1(Val) (Adenine(37)-N6)-methyltransferase</fullName>
    </submittedName>
</protein>
<dbReference type="PANTHER" id="PTHR47739">
    <property type="entry name" value="TRNA1(VAL) (ADENINE(37)-N6)-METHYLTRANSFERASE"/>
    <property type="match status" value="1"/>
</dbReference>
<dbReference type="EMBL" id="CP078093">
    <property type="protein sequence ID" value="QXM06876.1"/>
    <property type="molecule type" value="Genomic_DNA"/>
</dbReference>
<organism evidence="3 4">
    <name type="scientific">Crassaminicella indica</name>
    <dbReference type="NCBI Taxonomy" id="2855394"/>
    <lineage>
        <taxon>Bacteria</taxon>
        <taxon>Bacillati</taxon>
        <taxon>Bacillota</taxon>
        <taxon>Clostridia</taxon>
        <taxon>Eubacteriales</taxon>
        <taxon>Clostridiaceae</taxon>
        <taxon>Crassaminicella</taxon>
    </lineage>
</organism>
<keyword evidence="1" id="KW-0175">Coiled coil</keyword>
<gene>
    <name evidence="3" type="ORF">KVH43_03905</name>
</gene>
<accession>A0ABX8RIZ2</accession>
<dbReference type="InterPro" id="IPR007848">
    <property type="entry name" value="Small_mtfrase_dom"/>
</dbReference>
<evidence type="ECO:0000313" key="3">
    <source>
        <dbReference type="EMBL" id="QXM06876.1"/>
    </source>
</evidence>
<dbReference type="PANTHER" id="PTHR47739:SF1">
    <property type="entry name" value="TRNA1(VAL) (ADENINE(37)-N6)-METHYLTRANSFERASE"/>
    <property type="match status" value="1"/>
</dbReference>
<dbReference type="RefSeq" id="WP_218283569.1">
    <property type="nucleotide sequence ID" value="NZ_CP078093.1"/>
</dbReference>
<keyword evidence="4" id="KW-1185">Reference proteome</keyword>
<feature type="coiled-coil region" evidence="1">
    <location>
        <begin position="78"/>
        <end position="112"/>
    </location>
</feature>
<dbReference type="InterPro" id="IPR050210">
    <property type="entry name" value="tRNA_Adenine-N(6)_MTase"/>
</dbReference>
<proteinExistence type="predicted"/>
<reference evidence="3" key="1">
    <citation type="submission" date="2021-07" db="EMBL/GenBank/DDBJ databases">
        <title>Complete genome sequence of Crassaminicella sp. 143-21, isolated from a deep-sea hydrothermal vent.</title>
        <authorList>
            <person name="Li X."/>
        </authorList>
    </citation>
    <scope>NUCLEOTIDE SEQUENCE</scope>
    <source>
        <strain evidence="3">143-21</strain>
    </source>
</reference>
<feature type="domain" description="Methyltransferase small" evidence="2">
    <location>
        <begin position="36"/>
        <end position="130"/>
    </location>
</feature>
<evidence type="ECO:0000256" key="1">
    <source>
        <dbReference type="SAM" id="Coils"/>
    </source>
</evidence>
<evidence type="ECO:0000313" key="4">
    <source>
        <dbReference type="Proteomes" id="UP000886818"/>
    </source>
</evidence>
<dbReference type="CDD" id="cd02440">
    <property type="entry name" value="AdoMet_MTases"/>
    <property type="match status" value="1"/>
</dbReference>
<evidence type="ECO:0000259" key="2">
    <source>
        <dbReference type="Pfam" id="PF05175"/>
    </source>
</evidence>
<sequence length="251" mass="28941">MEEKLVKQHERVDDLQCKGLRLIQNPNGFCFGIDAVLLSNFCEIRKNWRVVDLGTGTGIIPILLAGKTDAKEILGVEIQEAVAEMAQRSVKLNKLQDRVKIINEDLKNILEHIESYSFDCVTSNPPYMNAGGGLLNPESMKAISRHEVKCTLEDVISVSSKLLKDRGHFYMVHRPHRLVDIIYLCRQYRLEPKKIRFVHPNKNKKPNILLIQCVKYGRPELKFMDPLYVYNEDGTYTDEIHEIYGRDSQNK</sequence>
<name>A0ABX8RIZ2_9CLOT</name>
<dbReference type="Proteomes" id="UP000886818">
    <property type="component" value="Chromosome"/>
</dbReference>
<dbReference type="Pfam" id="PF05175">
    <property type="entry name" value="MTS"/>
    <property type="match status" value="1"/>
</dbReference>